<proteinExistence type="predicted"/>
<dbReference type="KEGG" id="osu:NT6N_28970"/>
<organism evidence="2">
    <name type="scientific">Oceaniferula spumae</name>
    <dbReference type="NCBI Taxonomy" id="2979115"/>
    <lineage>
        <taxon>Bacteria</taxon>
        <taxon>Pseudomonadati</taxon>
        <taxon>Verrucomicrobiota</taxon>
        <taxon>Verrucomicrobiia</taxon>
        <taxon>Verrucomicrobiales</taxon>
        <taxon>Verrucomicrobiaceae</taxon>
        <taxon>Oceaniferula</taxon>
    </lineage>
</organism>
<feature type="region of interest" description="Disordered" evidence="1">
    <location>
        <begin position="306"/>
        <end position="326"/>
    </location>
</feature>
<gene>
    <name evidence="2" type="ORF">NT6N_28970</name>
</gene>
<evidence type="ECO:0000313" key="2">
    <source>
        <dbReference type="EMBL" id="BDS07857.1"/>
    </source>
</evidence>
<reference evidence="2" key="1">
    <citation type="submission" date="2024-07" db="EMBL/GenBank/DDBJ databases">
        <title>Complete genome sequence of Verrucomicrobiaceae bacterium NT6N.</title>
        <authorList>
            <person name="Huang C."/>
            <person name="Takami H."/>
            <person name="Hamasaki K."/>
        </authorList>
    </citation>
    <scope>NUCLEOTIDE SEQUENCE</scope>
    <source>
        <strain evidence="2">NT6N</strain>
    </source>
</reference>
<evidence type="ECO:0000256" key="1">
    <source>
        <dbReference type="SAM" id="MobiDB-lite"/>
    </source>
</evidence>
<name>A0AAT9FPF1_9BACT</name>
<dbReference type="AlphaFoldDB" id="A0AAT9FPF1"/>
<sequence>MDRIIFIFLATISLLVPSLTLADESRWWDVCNPIDGKFGGGHVPDAANDAEAKVLKQLKFEKWKKYEDEFISFEYPEHDLIKLKVNMATKPFKVEGGVCTTVDNSYKQAYFLRVGEATFGVFLLTPAKWLDDGICLCGPMVHHAYKLEQGTLTRFSMLPGGAVKKAQVIGGGMRFMAFEWTHLACQKPVYERMVASMRLKTREPGGNKTLRDQLIKHYGDDGKLGLIHRGASATSLINTFGEPNKKTDEGIWSWSWKGAEYPTSLVAKIKDGRLVNLPENGISRDWDNPYPGSLPWCEKLVERIPRAKSDHDDDEEEKPAPPTDDEKRLFLESIGKILKHEKPDSKTMNWLEALHIASDSTKSGLTDPSWTKLVIDKGSGTWIETDFIKTTAPAEARSWATKHLIKQLRNAPDKSELNDDDLDSLTEVFDEKSAEAWIELANQLWEAPKSEIKRLAFQNISLQDALTVEKRIFEALAKGVKDDQGELVYYAMKTIPETAIQQKANLATALRKISPGRENSEWHETHTKALKYLSPDSKETSNKESNN</sequence>
<evidence type="ECO:0008006" key="3">
    <source>
        <dbReference type="Google" id="ProtNLM"/>
    </source>
</evidence>
<accession>A0AAT9FPF1</accession>
<dbReference type="EMBL" id="AP026866">
    <property type="protein sequence ID" value="BDS07857.1"/>
    <property type="molecule type" value="Genomic_DNA"/>
</dbReference>
<protein>
    <recommendedName>
        <fullName evidence="3">HEAT repeat domain-containing protein</fullName>
    </recommendedName>
</protein>